<keyword evidence="2" id="KW-1185">Reference proteome</keyword>
<reference evidence="1 2" key="1">
    <citation type="submission" date="2024-04" db="EMBL/GenBank/DDBJ databases">
        <authorList>
            <person name="Fracassetti M."/>
        </authorList>
    </citation>
    <scope>NUCLEOTIDE SEQUENCE [LARGE SCALE GENOMIC DNA]</scope>
</reference>
<proteinExistence type="predicted"/>
<name>A0AAV2CXP6_9ROSI</name>
<dbReference type="AlphaFoldDB" id="A0AAV2CXP6"/>
<evidence type="ECO:0000313" key="1">
    <source>
        <dbReference type="EMBL" id="CAL1361297.1"/>
    </source>
</evidence>
<sequence length="83" mass="9352">MASTAQAKAELYDKIADVRALVHNHIDQLQELMARAEGHSQQFVTLTTRLDGMEACSVTRFTEMEAPLDNHFGKFTQDLRGML</sequence>
<evidence type="ECO:0000313" key="2">
    <source>
        <dbReference type="Proteomes" id="UP001497516"/>
    </source>
</evidence>
<gene>
    <name evidence="1" type="ORF">LTRI10_LOCUS8677</name>
</gene>
<organism evidence="1 2">
    <name type="scientific">Linum trigynum</name>
    <dbReference type="NCBI Taxonomy" id="586398"/>
    <lineage>
        <taxon>Eukaryota</taxon>
        <taxon>Viridiplantae</taxon>
        <taxon>Streptophyta</taxon>
        <taxon>Embryophyta</taxon>
        <taxon>Tracheophyta</taxon>
        <taxon>Spermatophyta</taxon>
        <taxon>Magnoliopsida</taxon>
        <taxon>eudicotyledons</taxon>
        <taxon>Gunneridae</taxon>
        <taxon>Pentapetalae</taxon>
        <taxon>rosids</taxon>
        <taxon>fabids</taxon>
        <taxon>Malpighiales</taxon>
        <taxon>Linaceae</taxon>
        <taxon>Linum</taxon>
    </lineage>
</organism>
<accession>A0AAV2CXP6</accession>
<dbReference type="EMBL" id="OZ034814">
    <property type="protein sequence ID" value="CAL1361297.1"/>
    <property type="molecule type" value="Genomic_DNA"/>
</dbReference>
<protein>
    <submittedName>
        <fullName evidence="1">Uncharacterized protein</fullName>
    </submittedName>
</protein>
<dbReference type="Proteomes" id="UP001497516">
    <property type="component" value="Chromosome 10"/>
</dbReference>